<gene>
    <name evidence="2" type="ORF">LCGC14_1036770</name>
</gene>
<proteinExistence type="predicted"/>
<name>A0A0F9MXL6_9ZZZZ</name>
<sequence length="49" mass="5966">MKPYRKNYAPKSRQEVAGGNDHCWIPEAQKWPKDKREYDKNYRRAFGHN</sequence>
<dbReference type="AlphaFoldDB" id="A0A0F9MXL6"/>
<feature type="region of interest" description="Disordered" evidence="1">
    <location>
        <begin position="1"/>
        <end position="21"/>
    </location>
</feature>
<evidence type="ECO:0000313" key="2">
    <source>
        <dbReference type="EMBL" id="KKN10414.1"/>
    </source>
</evidence>
<protein>
    <submittedName>
        <fullName evidence="2">Uncharacterized protein</fullName>
    </submittedName>
</protein>
<comment type="caution">
    <text evidence="2">The sequence shown here is derived from an EMBL/GenBank/DDBJ whole genome shotgun (WGS) entry which is preliminary data.</text>
</comment>
<reference evidence="2" key="1">
    <citation type="journal article" date="2015" name="Nature">
        <title>Complex archaea that bridge the gap between prokaryotes and eukaryotes.</title>
        <authorList>
            <person name="Spang A."/>
            <person name="Saw J.H."/>
            <person name="Jorgensen S.L."/>
            <person name="Zaremba-Niedzwiedzka K."/>
            <person name="Martijn J."/>
            <person name="Lind A.E."/>
            <person name="van Eijk R."/>
            <person name="Schleper C."/>
            <person name="Guy L."/>
            <person name="Ettema T.J."/>
        </authorList>
    </citation>
    <scope>NUCLEOTIDE SEQUENCE</scope>
</reference>
<accession>A0A0F9MXL6</accession>
<evidence type="ECO:0000256" key="1">
    <source>
        <dbReference type="SAM" id="MobiDB-lite"/>
    </source>
</evidence>
<organism evidence="2">
    <name type="scientific">marine sediment metagenome</name>
    <dbReference type="NCBI Taxonomy" id="412755"/>
    <lineage>
        <taxon>unclassified sequences</taxon>
        <taxon>metagenomes</taxon>
        <taxon>ecological metagenomes</taxon>
    </lineage>
</organism>
<dbReference type="EMBL" id="LAZR01004246">
    <property type="protein sequence ID" value="KKN10414.1"/>
    <property type="molecule type" value="Genomic_DNA"/>
</dbReference>